<evidence type="ECO:0000256" key="3">
    <source>
        <dbReference type="RuleBase" id="RU362026"/>
    </source>
</evidence>
<evidence type="ECO:0000256" key="4">
    <source>
        <dbReference type="SAM" id="MobiDB-lite"/>
    </source>
</evidence>
<sequence length="408" mass="43397">MAYQIHTGRCEDVLKTLPADSVDALVTDAPYGLTDDLDKDTLKDVLSHWLNGEEYTHKGGGFMGRKWDSFVPSPAIFEEALRVLKPGAWCAVFAGSRTQDLMALSLRLAGFDVKDVGMWLYGTGFPKSLNIAKAIRAALGTDTPEWEDFGTALKPAYEPFILCRKPLSGTYVQNIVNYGVGALNIGACRIPTEESLAGGAGALLSDVRDGSLPEGIEWIPAAGGRWPANILHDGSDEVVNLFPAQAGAAAPVKGTEPSAAGNGMVYGLRARVKTYFHGDQGSAARFFYCAKVSKNERDIGMERFVPVTASDMTGGRKEGSVGINDPRAGAGRTAGAKNPHPTVKPISLMQYVCRLVTPPGGTILDMFMGSGSTGCAAVGSEFGFIGIEMNPDDCVTAAARIGYVYKQR</sequence>
<dbReference type="AlphaFoldDB" id="A0AAN4EQS4"/>
<dbReference type="InterPro" id="IPR002941">
    <property type="entry name" value="DNA_methylase_N4/N6"/>
</dbReference>
<dbReference type="InterPro" id="IPR029063">
    <property type="entry name" value="SAM-dependent_MTases_sf"/>
</dbReference>
<evidence type="ECO:0000313" key="7">
    <source>
        <dbReference type="Proteomes" id="UP001169574"/>
    </source>
</evidence>
<evidence type="ECO:0000256" key="2">
    <source>
        <dbReference type="ARBA" id="ARBA00022679"/>
    </source>
</evidence>
<organism evidence="6 7">
    <name type="scientific">Citrobacter freundii</name>
    <dbReference type="NCBI Taxonomy" id="546"/>
    <lineage>
        <taxon>Bacteria</taxon>
        <taxon>Pseudomonadati</taxon>
        <taxon>Pseudomonadota</taxon>
        <taxon>Gammaproteobacteria</taxon>
        <taxon>Enterobacterales</taxon>
        <taxon>Enterobacteriaceae</taxon>
        <taxon>Citrobacter</taxon>
        <taxon>Citrobacter freundii complex</taxon>
    </lineage>
</organism>
<evidence type="ECO:0000256" key="1">
    <source>
        <dbReference type="ARBA" id="ARBA00022603"/>
    </source>
</evidence>
<dbReference type="PRINTS" id="PR00508">
    <property type="entry name" value="S21N4MTFRASE"/>
</dbReference>
<reference evidence="6" key="1">
    <citation type="submission" date="2024-02" db="EMBL/GenBank/DDBJ databases">
        <authorList>
            <consortium name="Clinical and Environmental Microbiology Branch: Whole genome sequencing antimicrobial resistance pathogens in the healthcare setting"/>
        </authorList>
    </citation>
    <scope>NUCLEOTIDE SEQUENCE</scope>
    <source>
        <strain evidence="6">Whole organism</strain>
    </source>
</reference>
<dbReference type="Gene3D" id="3.40.50.150">
    <property type="entry name" value="Vaccinia Virus protein VP39"/>
    <property type="match status" value="1"/>
</dbReference>
<feature type="region of interest" description="Disordered" evidence="4">
    <location>
        <begin position="315"/>
        <end position="339"/>
    </location>
</feature>
<dbReference type="GO" id="GO:0008170">
    <property type="term" value="F:N-methyltransferase activity"/>
    <property type="evidence" value="ECO:0007669"/>
    <property type="project" value="InterPro"/>
</dbReference>
<dbReference type="GO" id="GO:0003677">
    <property type="term" value="F:DNA binding"/>
    <property type="evidence" value="ECO:0007669"/>
    <property type="project" value="InterPro"/>
</dbReference>
<dbReference type="Pfam" id="PF01555">
    <property type="entry name" value="N6_N4_Mtase"/>
    <property type="match status" value="1"/>
</dbReference>
<protein>
    <recommendedName>
        <fullName evidence="3">Methyltransferase</fullName>
        <ecNumber evidence="3">2.1.1.-</ecNumber>
    </recommendedName>
</protein>
<dbReference type="EMBL" id="ABLGCN030000001">
    <property type="protein sequence ID" value="EMM7456164.1"/>
    <property type="molecule type" value="Genomic_DNA"/>
</dbReference>
<gene>
    <name evidence="6" type="ORF">P7U51_000616</name>
</gene>
<dbReference type="InterPro" id="IPR001091">
    <property type="entry name" value="RM_Methyltransferase"/>
</dbReference>
<keyword evidence="1" id="KW-0489">Methyltransferase</keyword>
<feature type="domain" description="DNA methylase N-4/N-6" evidence="5">
    <location>
        <begin position="335"/>
        <end position="394"/>
    </location>
</feature>
<comment type="caution">
    <text evidence="6">The sequence shown here is derived from an EMBL/GenBank/DDBJ whole genome shotgun (WGS) entry which is preliminary data.</text>
</comment>
<evidence type="ECO:0000259" key="5">
    <source>
        <dbReference type="Pfam" id="PF01555"/>
    </source>
</evidence>
<proteinExistence type="inferred from homology"/>
<dbReference type="SUPFAM" id="SSF53335">
    <property type="entry name" value="S-adenosyl-L-methionine-dependent methyltransferases"/>
    <property type="match status" value="1"/>
</dbReference>
<name>A0AAN4EQS4_CITFR</name>
<dbReference type="GO" id="GO:0032259">
    <property type="term" value="P:methylation"/>
    <property type="evidence" value="ECO:0007669"/>
    <property type="project" value="UniProtKB-KW"/>
</dbReference>
<evidence type="ECO:0000313" key="6">
    <source>
        <dbReference type="EMBL" id="EMM7456164.1"/>
    </source>
</evidence>
<dbReference type="EC" id="2.1.1.-" evidence="3"/>
<comment type="similarity">
    <text evidence="3">Belongs to the N(4)/N(6)-methyltransferase family.</text>
</comment>
<accession>A0AAN4EQS4</accession>
<dbReference type="Proteomes" id="UP001169574">
    <property type="component" value="Unassembled WGS sequence"/>
</dbReference>
<keyword evidence="2" id="KW-0808">Transferase</keyword>